<dbReference type="Proteomes" id="UP000055048">
    <property type="component" value="Unassembled WGS sequence"/>
</dbReference>
<dbReference type="AlphaFoldDB" id="A0A0V0TS04"/>
<evidence type="ECO:0000259" key="3">
    <source>
        <dbReference type="PROSITE" id="PS50158"/>
    </source>
</evidence>
<dbReference type="EMBL" id="JYDJ01000161">
    <property type="protein sequence ID" value="KRX41788.1"/>
    <property type="molecule type" value="Genomic_DNA"/>
</dbReference>
<name>A0A0V0TS04_9BILA</name>
<evidence type="ECO:0000313" key="5">
    <source>
        <dbReference type="Proteomes" id="UP000055048"/>
    </source>
</evidence>
<dbReference type="GO" id="GO:0003676">
    <property type="term" value="F:nucleic acid binding"/>
    <property type="evidence" value="ECO:0007669"/>
    <property type="project" value="InterPro"/>
</dbReference>
<organism evidence="4 5">
    <name type="scientific">Trichinella murrelli</name>
    <dbReference type="NCBI Taxonomy" id="144512"/>
    <lineage>
        <taxon>Eukaryota</taxon>
        <taxon>Metazoa</taxon>
        <taxon>Ecdysozoa</taxon>
        <taxon>Nematoda</taxon>
        <taxon>Enoplea</taxon>
        <taxon>Dorylaimia</taxon>
        <taxon>Trichinellida</taxon>
        <taxon>Trichinellidae</taxon>
        <taxon>Trichinella</taxon>
    </lineage>
</organism>
<feature type="compositionally biased region" description="Polar residues" evidence="2">
    <location>
        <begin position="206"/>
        <end position="226"/>
    </location>
</feature>
<dbReference type="PROSITE" id="PS50158">
    <property type="entry name" value="ZF_CCHC"/>
    <property type="match status" value="1"/>
</dbReference>
<dbReference type="InterPro" id="IPR001878">
    <property type="entry name" value="Znf_CCHC"/>
</dbReference>
<evidence type="ECO:0000256" key="2">
    <source>
        <dbReference type="SAM" id="MobiDB-lite"/>
    </source>
</evidence>
<feature type="non-terminal residue" evidence="4">
    <location>
        <position position="1"/>
    </location>
</feature>
<dbReference type="GO" id="GO:0004190">
    <property type="term" value="F:aspartic-type endopeptidase activity"/>
    <property type="evidence" value="ECO:0007669"/>
    <property type="project" value="InterPro"/>
</dbReference>
<keyword evidence="1" id="KW-0479">Metal-binding</keyword>
<feature type="non-terminal residue" evidence="4">
    <location>
        <position position="303"/>
    </location>
</feature>
<sequence length="303" mass="33671">LGLEEEQRKMVEDDWSKYRKRFRERKARALALMRSNGTDQPGRLDDQGDAASRSGPEVVTAATSVHELTARLPRRGGVREGELSSAEITIAISRDCLPTPVRIKWDERTKAADLSEYLQFMGEQAQHLEESRQRLDGAKFLHTIVADQLAVCGESPRAAEISELGRPMPHEKMKAAQWFGRCFYCQKYGHIKRNCLDRMGHPAASGRSTSGLCNSDISGQQTGTESKTVEPRKAQAVAHGSHGRKRLLNCLFDTGAERSLLRQDIADELKLAGETHPICVGGSRISCQALRLVRFWLSSVSGE</sequence>
<keyword evidence="1" id="KW-0862">Zinc</keyword>
<dbReference type="PROSITE" id="PS00141">
    <property type="entry name" value="ASP_PROTEASE"/>
    <property type="match status" value="1"/>
</dbReference>
<dbReference type="InterPro" id="IPR036875">
    <property type="entry name" value="Znf_CCHC_sf"/>
</dbReference>
<dbReference type="SUPFAM" id="SSF57756">
    <property type="entry name" value="Retrovirus zinc finger-like domains"/>
    <property type="match status" value="1"/>
</dbReference>
<feature type="region of interest" description="Disordered" evidence="2">
    <location>
        <begin position="206"/>
        <end position="231"/>
    </location>
</feature>
<dbReference type="GO" id="GO:0006508">
    <property type="term" value="P:proteolysis"/>
    <property type="evidence" value="ECO:0007669"/>
    <property type="project" value="InterPro"/>
</dbReference>
<dbReference type="Gene3D" id="4.10.60.10">
    <property type="entry name" value="Zinc finger, CCHC-type"/>
    <property type="match status" value="1"/>
</dbReference>
<evidence type="ECO:0000313" key="4">
    <source>
        <dbReference type="EMBL" id="KRX41788.1"/>
    </source>
</evidence>
<keyword evidence="5" id="KW-1185">Reference proteome</keyword>
<dbReference type="GO" id="GO:0019899">
    <property type="term" value="F:enzyme binding"/>
    <property type="evidence" value="ECO:0007669"/>
    <property type="project" value="UniProtKB-ARBA"/>
</dbReference>
<feature type="region of interest" description="Disordered" evidence="2">
    <location>
        <begin position="32"/>
        <end position="60"/>
    </location>
</feature>
<dbReference type="GO" id="GO:0008270">
    <property type="term" value="F:zinc ion binding"/>
    <property type="evidence" value="ECO:0007669"/>
    <property type="project" value="UniProtKB-KW"/>
</dbReference>
<dbReference type="STRING" id="144512.A0A0V0TS04"/>
<protein>
    <recommendedName>
        <fullName evidence="3">CCHC-type domain-containing protein</fullName>
    </recommendedName>
</protein>
<feature type="domain" description="CCHC-type" evidence="3">
    <location>
        <begin position="181"/>
        <end position="195"/>
    </location>
</feature>
<comment type="caution">
    <text evidence="4">The sequence shown here is derived from an EMBL/GenBank/DDBJ whole genome shotgun (WGS) entry which is preliminary data.</text>
</comment>
<evidence type="ECO:0000256" key="1">
    <source>
        <dbReference type="PROSITE-ProRule" id="PRU00047"/>
    </source>
</evidence>
<proteinExistence type="predicted"/>
<dbReference type="InterPro" id="IPR001969">
    <property type="entry name" value="Aspartic_peptidase_AS"/>
</dbReference>
<keyword evidence="1" id="KW-0863">Zinc-finger</keyword>
<gene>
    <name evidence="4" type="ORF">T05_10162</name>
</gene>
<reference evidence="4 5" key="1">
    <citation type="submission" date="2015-01" db="EMBL/GenBank/DDBJ databases">
        <title>Evolution of Trichinella species and genotypes.</title>
        <authorList>
            <person name="Korhonen P.K."/>
            <person name="Edoardo P."/>
            <person name="Giuseppe L.R."/>
            <person name="Gasser R.B."/>
        </authorList>
    </citation>
    <scope>NUCLEOTIDE SEQUENCE [LARGE SCALE GENOMIC DNA]</scope>
    <source>
        <strain evidence="4">ISS417</strain>
    </source>
</reference>
<accession>A0A0V0TS04</accession>